<evidence type="ECO:0000256" key="4">
    <source>
        <dbReference type="ARBA" id="ARBA00022679"/>
    </source>
</evidence>
<feature type="domain" description="Glycosyltransferase 2-like" evidence="5">
    <location>
        <begin position="10"/>
        <end position="172"/>
    </location>
</feature>
<dbReference type="Proteomes" id="UP001596266">
    <property type="component" value="Unassembled WGS sequence"/>
</dbReference>
<keyword evidence="4 6" id="KW-0808">Transferase</keyword>
<dbReference type="SUPFAM" id="SSF53448">
    <property type="entry name" value="Nucleotide-diphospho-sugar transferases"/>
    <property type="match status" value="1"/>
</dbReference>
<dbReference type="Pfam" id="PF00535">
    <property type="entry name" value="Glycos_transf_2"/>
    <property type="match status" value="1"/>
</dbReference>
<dbReference type="InterPro" id="IPR001173">
    <property type="entry name" value="Glyco_trans_2-like"/>
</dbReference>
<evidence type="ECO:0000256" key="3">
    <source>
        <dbReference type="ARBA" id="ARBA00022676"/>
    </source>
</evidence>
<keyword evidence="7" id="KW-1185">Reference proteome</keyword>
<dbReference type="EC" id="2.4.-.-" evidence="6"/>
<dbReference type="RefSeq" id="WP_343886571.1">
    <property type="nucleotide sequence ID" value="NZ_BAAAKI010000016.1"/>
</dbReference>
<organism evidence="6 7">
    <name type="scientific">Luteococcus sanguinis</name>
    <dbReference type="NCBI Taxonomy" id="174038"/>
    <lineage>
        <taxon>Bacteria</taxon>
        <taxon>Bacillati</taxon>
        <taxon>Actinomycetota</taxon>
        <taxon>Actinomycetes</taxon>
        <taxon>Propionibacteriales</taxon>
        <taxon>Propionibacteriaceae</taxon>
        <taxon>Luteococcus</taxon>
    </lineage>
</organism>
<evidence type="ECO:0000259" key="5">
    <source>
        <dbReference type="Pfam" id="PF00535"/>
    </source>
</evidence>
<sequence>MTTPSIALAVISYRRTEQLARLLASLQRQAPAGEDAWTARIVVVDNDAEGSAREVAEASAGPWPVSYTIEPEAGIPFARERSLDLCQDDDAMVFVDDDEFAPDGWLDRLVTSWQTLGADVVTGPVRGILPADAPEWARHSDVYTSVGKHATGDQLPHAYTNNTLVSQQVVRTVRPGFDSAFRFTGSSDLNYFQKVRRAGFTIAWDDQAVIEEEVPASRVSLPWLARRAFRSGAGDAISRRLLQPGAKGAAIAAAMGFARIGNGVALTIAGVRDPGRRIKGVRRVVSGVGTLAGLAGVNYEEYRRPRSSSR</sequence>
<dbReference type="GO" id="GO:0016757">
    <property type="term" value="F:glycosyltransferase activity"/>
    <property type="evidence" value="ECO:0007669"/>
    <property type="project" value="UniProtKB-KW"/>
</dbReference>
<dbReference type="PANTHER" id="PTHR43179:SF12">
    <property type="entry name" value="GALACTOFURANOSYLTRANSFERASE GLFT2"/>
    <property type="match status" value="1"/>
</dbReference>
<comment type="pathway">
    <text evidence="1">Cell wall biogenesis; cell wall polysaccharide biosynthesis.</text>
</comment>
<comment type="caution">
    <text evidence="6">The sequence shown here is derived from an EMBL/GenBank/DDBJ whole genome shotgun (WGS) entry which is preliminary data.</text>
</comment>
<keyword evidence="3 6" id="KW-0328">Glycosyltransferase</keyword>
<accession>A0ABW1X1V6</accession>
<dbReference type="PANTHER" id="PTHR43179">
    <property type="entry name" value="RHAMNOSYLTRANSFERASE WBBL"/>
    <property type="match status" value="1"/>
</dbReference>
<reference evidence="7" key="1">
    <citation type="journal article" date="2019" name="Int. J. Syst. Evol. Microbiol.">
        <title>The Global Catalogue of Microorganisms (GCM) 10K type strain sequencing project: providing services to taxonomists for standard genome sequencing and annotation.</title>
        <authorList>
            <consortium name="The Broad Institute Genomics Platform"/>
            <consortium name="The Broad Institute Genome Sequencing Center for Infectious Disease"/>
            <person name="Wu L."/>
            <person name="Ma J."/>
        </authorList>
    </citation>
    <scope>NUCLEOTIDE SEQUENCE [LARGE SCALE GENOMIC DNA]</scope>
    <source>
        <strain evidence="7">CGMCC 1.15277</strain>
    </source>
</reference>
<dbReference type="InterPro" id="IPR029044">
    <property type="entry name" value="Nucleotide-diphossugar_trans"/>
</dbReference>
<evidence type="ECO:0000256" key="1">
    <source>
        <dbReference type="ARBA" id="ARBA00004776"/>
    </source>
</evidence>
<evidence type="ECO:0000313" key="6">
    <source>
        <dbReference type="EMBL" id="MFC6397321.1"/>
    </source>
</evidence>
<proteinExistence type="inferred from homology"/>
<protein>
    <submittedName>
        <fullName evidence="6">Glycosyltransferase family 2 protein</fullName>
        <ecNumber evidence="6">2.4.-.-</ecNumber>
    </submittedName>
</protein>
<evidence type="ECO:0000313" key="7">
    <source>
        <dbReference type="Proteomes" id="UP001596266"/>
    </source>
</evidence>
<name>A0ABW1X1V6_9ACTN</name>
<dbReference type="EMBL" id="JBHSUA010000019">
    <property type="protein sequence ID" value="MFC6397321.1"/>
    <property type="molecule type" value="Genomic_DNA"/>
</dbReference>
<gene>
    <name evidence="6" type="ORF">ACFP57_10055</name>
</gene>
<comment type="similarity">
    <text evidence="2">Belongs to the glycosyltransferase 2 family.</text>
</comment>
<evidence type="ECO:0000256" key="2">
    <source>
        <dbReference type="ARBA" id="ARBA00006739"/>
    </source>
</evidence>
<dbReference type="Gene3D" id="3.90.550.10">
    <property type="entry name" value="Spore Coat Polysaccharide Biosynthesis Protein SpsA, Chain A"/>
    <property type="match status" value="1"/>
</dbReference>